<evidence type="ECO:0000313" key="2">
    <source>
        <dbReference type="EMBL" id="SEM44663.1"/>
    </source>
</evidence>
<keyword evidence="1" id="KW-0812">Transmembrane</keyword>
<dbReference type="Proteomes" id="UP000198761">
    <property type="component" value="Unassembled WGS sequence"/>
</dbReference>
<name>A0A1H7YFD9_9RHOB</name>
<evidence type="ECO:0000313" key="3">
    <source>
        <dbReference type="Proteomes" id="UP000198761"/>
    </source>
</evidence>
<keyword evidence="1" id="KW-1133">Transmembrane helix</keyword>
<proteinExistence type="predicted"/>
<reference evidence="2 3" key="1">
    <citation type="submission" date="2016-10" db="EMBL/GenBank/DDBJ databases">
        <authorList>
            <person name="de Groot N.N."/>
        </authorList>
    </citation>
    <scope>NUCLEOTIDE SEQUENCE [LARGE SCALE GENOMIC DNA]</scope>
    <source>
        <strain evidence="2 3">DSM 3857</strain>
    </source>
</reference>
<dbReference type="STRING" id="933059.SAMN04488103_101179"/>
<dbReference type="RefSeq" id="WP_139201500.1">
    <property type="nucleotide sequence ID" value="NZ_FOCE01000001.1"/>
</dbReference>
<organism evidence="2 3">
    <name type="scientific">Gemmobacter aquatilis</name>
    <dbReference type="NCBI Taxonomy" id="933059"/>
    <lineage>
        <taxon>Bacteria</taxon>
        <taxon>Pseudomonadati</taxon>
        <taxon>Pseudomonadota</taxon>
        <taxon>Alphaproteobacteria</taxon>
        <taxon>Rhodobacterales</taxon>
        <taxon>Paracoccaceae</taxon>
        <taxon>Gemmobacter</taxon>
    </lineage>
</organism>
<feature type="transmembrane region" description="Helical" evidence="1">
    <location>
        <begin position="44"/>
        <end position="64"/>
    </location>
</feature>
<feature type="transmembrane region" description="Helical" evidence="1">
    <location>
        <begin position="357"/>
        <end position="375"/>
    </location>
</feature>
<dbReference type="EMBL" id="FOCE01000001">
    <property type="protein sequence ID" value="SEM44663.1"/>
    <property type="molecule type" value="Genomic_DNA"/>
</dbReference>
<feature type="transmembrane region" description="Helical" evidence="1">
    <location>
        <begin position="225"/>
        <end position="244"/>
    </location>
</feature>
<keyword evidence="1" id="KW-0472">Membrane</keyword>
<dbReference type="OrthoDB" id="5493434at2"/>
<feature type="transmembrane region" description="Helical" evidence="1">
    <location>
        <begin position="177"/>
        <end position="205"/>
    </location>
</feature>
<dbReference type="AlphaFoldDB" id="A0A1H7YFD9"/>
<gene>
    <name evidence="2" type="ORF">SAMN04488103_101179</name>
</gene>
<accession>A0A1H7YFD9</accession>
<feature type="transmembrane region" description="Helical" evidence="1">
    <location>
        <begin position="264"/>
        <end position="287"/>
    </location>
</feature>
<sequence length="394" mass="42688">MTANPSGRPQADKDSPFAQFSLLGGPFHDFATKAATRVTGGDSLVFFTGLSVFVWLVLALLATVEGHADKFFSLGTTAVHGRFLVAIPLIFWCEKLLAQATRDACAGLVSTGVVTGEAKAALDSDATRLERISDSWWLQFGLLFAVVIFSFSAASEYLPGESAAKSNMTSVSLAGKWYWLVCLPLFRFVMARMFWLLGIWVYLIWRLSRQPLALTASHPDRAGGLGLLEVAQAQLVVFVLGIAALDAAALAETFQHVAPNEAQIYVHVFLVALVGVLVVCGPLLLLVSPLFRCRRRGMIDFSALANAYSVKFQQRWIGPAKPDLSELLGTGDIQSLADLATGYENVRTMRVLPVTNTLLFLILCAAAVPHAPLLLMKYPMTDLISGLVQNIIGI</sequence>
<protein>
    <submittedName>
        <fullName evidence="2">Uncharacterized protein</fullName>
    </submittedName>
</protein>
<evidence type="ECO:0000256" key="1">
    <source>
        <dbReference type="SAM" id="Phobius"/>
    </source>
</evidence>
<keyword evidence="3" id="KW-1185">Reference proteome</keyword>
<feature type="transmembrane region" description="Helical" evidence="1">
    <location>
        <begin position="136"/>
        <end position="157"/>
    </location>
</feature>